<dbReference type="AlphaFoldDB" id="B2KWI6"/>
<reference evidence="1" key="1">
    <citation type="journal article" date="2008" name="BMC Evol. Biol.">
        <title>The genome of the brown alga Ectocarpus siliculosus contains a series of viral DNA pieces, suggesting an ancient association with large dsDNA viruses.</title>
        <authorList>
            <person name="Delaroque N."/>
            <person name="Boland W."/>
        </authorList>
    </citation>
    <scope>NUCLEOTIDE SEQUENCE</scope>
    <source>
        <strain evidence="1">NZVic14</strain>
    </source>
</reference>
<sequence>MASSSRDTKRAKLSPITTLDNIDFNVNDVAEPKTHTKMTFRCPVTIDSVFSAPTPAQVQMFYESRTGSSGKPFGDLPEDEILAWTESFHDNKTLMGFIVYSQLFPKLLQTRIKLNAATYHWGHLDPASEKGRTKLEQRRSADDRLKRNGFTPSVFRGLPHRVDTCANILAFMKMDVDEEDERLRFFNRREFSILVAERGQVGSSSVYSSCSMALSLLWFATTVLARPCCLESVILPLSVAERKMMEQRFRCPPECFDGPIKSFHTNWKDVFTAIGTCHRNIDYTLLEKACENKYIEGVHVADVYAAFRATMTAPGDMNSIAALVQSYKEHSKHGVESGAVVGIIDVIRDKPVEAIGKIDGGVLGTIFQTYGERACAEVRAACNKLESGSTLFDDSVSNKLREIMAHFDCELWKARKKEKVERIVAANLDPAGMNKKIEGGKMLDPTDPKSIALMHAMLKSISRQVWKPLKNMIGTALGASLEYPTAFLRISEEEGEKLYKHLVAAGVVYNDIANLCTLLILSFSFQRSQVLRESTVDEFVLVSGGTHYKFSFKGRRFKTASSGGASSAPPVSHFNLSPDQSMITKFIAFIGHRFCGVLKNDGNGGRLFVNSKGQSWTQKDVSSRFKRIGMQWLGIQNFGPHVCRSFWSTHALSSGQVSASNLENFSSFLQVSSSTLRNSYMSATGNSAAHTVGNQVLGAVVNAACTGETTEKGTRPYGKKLSARRLEFAGEIRASLARFQGNGRRLFREMLQKRNASQLGDTETWFRWENTFFCEGDERLFQRFLDKL</sequence>
<accession>B2KWI6</accession>
<name>B2KWI6_ECTSI</name>
<dbReference type="EMBL" id="EU254745">
    <property type="protein sequence ID" value="ABY66159.1"/>
    <property type="molecule type" value="Genomic_DNA"/>
</dbReference>
<evidence type="ECO:0000313" key="1">
    <source>
        <dbReference type="EMBL" id="ABY66159.1"/>
    </source>
</evidence>
<dbReference type="InterPro" id="IPR011010">
    <property type="entry name" value="DNA_brk_join_enz"/>
</dbReference>
<dbReference type="GO" id="GO:0003677">
    <property type="term" value="F:DNA binding"/>
    <property type="evidence" value="ECO:0007669"/>
    <property type="project" value="InterPro"/>
</dbReference>
<protein>
    <submittedName>
        <fullName evidence="1">EsV-1-213-like protein 2</fullName>
    </submittedName>
</protein>
<organism evidence="1">
    <name type="scientific">Ectocarpus siliculosus</name>
    <name type="common">Brown alga</name>
    <name type="synonym">Conferva siliculosa</name>
    <dbReference type="NCBI Taxonomy" id="2880"/>
    <lineage>
        <taxon>Eukaryota</taxon>
        <taxon>Sar</taxon>
        <taxon>Stramenopiles</taxon>
        <taxon>Ochrophyta</taxon>
        <taxon>PX clade</taxon>
        <taxon>Phaeophyceae</taxon>
        <taxon>Ectocarpales</taxon>
        <taxon>Ectocarpaceae</taxon>
        <taxon>Ectocarpus</taxon>
    </lineage>
</organism>
<proteinExistence type="predicted"/>
<dbReference type="SUPFAM" id="SSF56349">
    <property type="entry name" value="DNA breaking-rejoining enzymes"/>
    <property type="match status" value="1"/>
</dbReference>